<evidence type="ECO:0000256" key="10">
    <source>
        <dbReference type="PIRSR" id="PIRSR005091-3"/>
    </source>
</evidence>
<dbReference type="Gene3D" id="3.40.720.10">
    <property type="entry name" value="Alkaline Phosphatase, subunit A"/>
    <property type="match status" value="1"/>
</dbReference>
<comment type="caution">
    <text evidence="13">The sequence shown here is derived from an EMBL/GenBank/DDBJ whole genome shotgun (WGS) entry which is preliminary data.</text>
</comment>
<feature type="binding site" evidence="10">
    <location>
        <position position="470"/>
    </location>
    <ligand>
        <name>Mn(2+)</name>
        <dbReference type="ChEBI" id="CHEBI:29035"/>
    </ligand>
</feature>
<name>A0A1C0YC61_9BACL</name>
<feature type="transmembrane region" description="Helical" evidence="11">
    <location>
        <begin position="116"/>
        <end position="138"/>
    </location>
</feature>
<dbReference type="AlphaFoldDB" id="A0A1C0YC61"/>
<evidence type="ECO:0000256" key="5">
    <source>
        <dbReference type="ARBA" id="ARBA00022989"/>
    </source>
</evidence>
<dbReference type="Pfam" id="PF00884">
    <property type="entry name" value="Sulfatase"/>
    <property type="match status" value="1"/>
</dbReference>
<dbReference type="PANTHER" id="PTHR47371:SF1">
    <property type="entry name" value="LIPOTEICHOIC ACID SYNTHASE-LIKE YQGS"/>
    <property type="match status" value="1"/>
</dbReference>
<feature type="transmembrane region" description="Helical" evidence="11">
    <location>
        <begin position="7"/>
        <end position="28"/>
    </location>
</feature>
<keyword evidence="9" id="KW-0464">Manganese</keyword>
<dbReference type="Proteomes" id="UP000093199">
    <property type="component" value="Unassembled WGS sequence"/>
</dbReference>
<evidence type="ECO:0000256" key="4">
    <source>
        <dbReference type="ARBA" id="ARBA00022692"/>
    </source>
</evidence>
<proteinExistence type="inferred from homology"/>
<feature type="domain" description="Sulfatase N-terminal" evidence="12">
    <location>
        <begin position="244"/>
        <end position="536"/>
    </location>
</feature>
<evidence type="ECO:0000256" key="1">
    <source>
        <dbReference type="ARBA" id="ARBA00004651"/>
    </source>
</evidence>
<dbReference type="OrthoDB" id="5901192at2"/>
<dbReference type="PIRSF" id="PIRSF005091">
    <property type="entry name" value="Mmb_sulf_HI1246"/>
    <property type="match status" value="1"/>
</dbReference>
<dbReference type="GO" id="GO:0046872">
    <property type="term" value="F:metal ion binding"/>
    <property type="evidence" value="ECO:0007669"/>
    <property type="project" value="UniProtKB-KW"/>
</dbReference>
<feature type="binding site" evidence="10">
    <location>
        <position position="252"/>
    </location>
    <ligand>
        <name>Mn(2+)</name>
        <dbReference type="ChEBI" id="CHEBI:29035"/>
    </ligand>
</feature>
<dbReference type="SUPFAM" id="SSF53649">
    <property type="entry name" value="Alkaline phosphatase-like"/>
    <property type="match status" value="1"/>
</dbReference>
<feature type="binding site" evidence="10">
    <location>
        <position position="296"/>
    </location>
    <ligand>
        <name>Mn(2+)</name>
        <dbReference type="ChEBI" id="CHEBI:29035"/>
    </ligand>
</feature>
<keyword evidence="5 11" id="KW-1133">Transmembrane helix</keyword>
<comment type="similarity">
    <text evidence="2 7">Belongs to the LTA synthase family.</text>
</comment>
<accession>A0A1C0YC61</accession>
<keyword evidence="9" id="KW-0479">Metal-binding</keyword>
<evidence type="ECO:0000256" key="7">
    <source>
        <dbReference type="PIRNR" id="PIRNR005091"/>
    </source>
</evidence>
<dbReference type="PANTHER" id="PTHR47371">
    <property type="entry name" value="LIPOTEICHOIC ACID SYNTHASE"/>
    <property type="match status" value="1"/>
</dbReference>
<dbReference type="InterPro" id="IPR017850">
    <property type="entry name" value="Alkaline_phosphatase_core_sf"/>
</dbReference>
<feature type="transmembrane region" description="Helical" evidence="11">
    <location>
        <begin position="40"/>
        <end position="60"/>
    </location>
</feature>
<sequence length="629" mass="71554">MRNLKPYNILLLALVAVWVKTVVIHLMSFDLGIETFTQHLILWLSPLSFLCLAFGVAFLFKKARNRNLYILATILVLDIILYGNVGFYRFYTDFVTIPVLSQTSNFGDLGSSIAEILSWTDIFFFIDFFIVAIAIKLVKDQQDTFTFRKRFALASIAVAGLVFAVNLYYAEQERPQLLTRSFDRVLLVKNLGVYNYHLYDIYTQTKASTQRAMANSDELVEIQNYATANKASINEEMFGKYEGRNVIFVSMESLQSFVINQEMNGHIVTPFLNSLTQDKDTYYFSDFYHQTGLGKTSDSEFIVENGFLGSGNGAAFFTNGENTYTGMSGVLSDNGYYTSVLHPNNKSFWNRDRMYQSLGVDHFYDIDAYTIGEGQSVGWGMKDIPFFEQSAQILADSPQPFASRLITLTNHHPFELDEEDKLIPEYDSNSGTLNRYFQTVRYMDESLKVFFEQLKTQGIYDNSIIVMYGDHYGISELHHKAMAKYLGKEELTAYDHALLQSVPLFIHIPGSNDGQEITKTSGQIDIRPTVLHLLGISTANDVQFGDDLFSEEHDGIVPFRDGRIITSDYVFTQDVCYDRATGEEVEKAVCEPAFEKSGAVLNYSDQLISLDLLRFYEQHQDISPQTNTQ</sequence>
<feature type="active site" evidence="8">
    <location>
        <position position="296"/>
    </location>
</feature>
<gene>
    <name evidence="13" type="ORF">A6M13_03865</name>
</gene>
<feature type="transmembrane region" description="Helical" evidence="11">
    <location>
        <begin position="67"/>
        <end position="91"/>
    </location>
</feature>
<feature type="binding site" evidence="10">
    <location>
        <position position="471"/>
    </location>
    <ligand>
        <name>Mn(2+)</name>
        <dbReference type="ChEBI" id="CHEBI:29035"/>
    </ligand>
</feature>
<evidence type="ECO:0000313" key="14">
    <source>
        <dbReference type="Proteomes" id="UP000093199"/>
    </source>
</evidence>
<dbReference type="Gene3D" id="3.30.1120.170">
    <property type="match status" value="1"/>
</dbReference>
<protein>
    <recommendedName>
        <fullName evidence="12">Sulfatase N-terminal domain-containing protein</fullName>
    </recommendedName>
</protein>
<dbReference type="GO" id="GO:0005886">
    <property type="term" value="C:plasma membrane"/>
    <property type="evidence" value="ECO:0007669"/>
    <property type="project" value="UniProtKB-SubCell"/>
</dbReference>
<feature type="transmembrane region" description="Helical" evidence="11">
    <location>
        <begin position="150"/>
        <end position="170"/>
    </location>
</feature>
<evidence type="ECO:0000256" key="8">
    <source>
        <dbReference type="PIRSR" id="PIRSR005091-1"/>
    </source>
</evidence>
<keyword evidence="14" id="KW-1185">Reference proteome</keyword>
<organism evidence="13 14">
    <name type="scientific">Caryophanon tenue</name>
    <dbReference type="NCBI Taxonomy" id="33978"/>
    <lineage>
        <taxon>Bacteria</taxon>
        <taxon>Bacillati</taxon>
        <taxon>Bacillota</taxon>
        <taxon>Bacilli</taxon>
        <taxon>Bacillales</taxon>
        <taxon>Caryophanaceae</taxon>
        <taxon>Caryophanon</taxon>
    </lineage>
</organism>
<keyword evidence="6 7" id="KW-0472">Membrane</keyword>
<dbReference type="CDD" id="cd16015">
    <property type="entry name" value="LTA_synthase"/>
    <property type="match status" value="1"/>
</dbReference>
<evidence type="ECO:0000313" key="13">
    <source>
        <dbReference type="EMBL" id="OCS84723.1"/>
    </source>
</evidence>
<evidence type="ECO:0000256" key="11">
    <source>
        <dbReference type="SAM" id="Phobius"/>
    </source>
</evidence>
<reference evidence="13 14" key="1">
    <citation type="submission" date="2016-07" db="EMBL/GenBank/DDBJ databases">
        <title>Caryophanon tenue genome sequencing.</title>
        <authorList>
            <person name="Verma A."/>
            <person name="Pal Y."/>
            <person name="Krishnamurthi S."/>
        </authorList>
    </citation>
    <scope>NUCLEOTIDE SEQUENCE [LARGE SCALE GENOMIC DNA]</scope>
    <source>
        <strain evidence="13 14">DSM 14152</strain>
    </source>
</reference>
<dbReference type="STRING" id="33978.A6M13_03865"/>
<evidence type="ECO:0000256" key="9">
    <source>
        <dbReference type="PIRSR" id="PIRSR005091-2"/>
    </source>
</evidence>
<dbReference type="InterPro" id="IPR000917">
    <property type="entry name" value="Sulfatase_N"/>
</dbReference>
<keyword evidence="3 7" id="KW-1003">Cell membrane</keyword>
<comment type="subcellular location">
    <subcellularLocation>
        <location evidence="1">Cell membrane</location>
        <topology evidence="1">Multi-pass membrane protein</topology>
    </subcellularLocation>
</comment>
<dbReference type="InterPro" id="IPR050448">
    <property type="entry name" value="OpgB/LTA_synthase_biosynth"/>
</dbReference>
<evidence type="ECO:0000259" key="12">
    <source>
        <dbReference type="Pfam" id="PF00884"/>
    </source>
</evidence>
<evidence type="ECO:0000256" key="2">
    <source>
        <dbReference type="ARBA" id="ARBA00009983"/>
    </source>
</evidence>
<keyword evidence="4 11" id="KW-0812">Transmembrane</keyword>
<evidence type="ECO:0000256" key="6">
    <source>
        <dbReference type="ARBA" id="ARBA00023136"/>
    </source>
</evidence>
<dbReference type="EMBL" id="MASJ01000023">
    <property type="protein sequence ID" value="OCS84723.1"/>
    <property type="molecule type" value="Genomic_DNA"/>
</dbReference>
<dbReference type="InterPro" id="IPR012160">
    <property type="entry name" value="LtaS-like"/>
</dbReference>
<evidence type="ECO:0000256" key="3">
    <source>
        <dbReference type="ARBA" id="ARBA00022475"/>
    </source>
</evidence>
<feature type="binding site" evidence="9">
    <location>
        <position position="411"/>
    </location>
    <ligand>
        <name>substrate</name>
    </ligand>
</feature>